<sequence length="169" mass="18885">MTSSHTEEDREDFEGDGDLSDLLNELRVLLPAAQLLTAFLITLPFNSGFSQIVESEKWIFLATFCCSLTSLVLFAAPAVQHRILRPLRDRSRFKTLASRQMLCGAVSLSFALVLASNLVVSQVFGHLRGVWFAMGTGVLIFSLWWLLPLRFLRDLSGTRPLVIRNGSDI</sequence>
<feature type="transmembrane region" description="Helical" evidence="1">
    <location>
        <begin position="101"/>
        <end position="124"/>
    </location>
</feature>
<dbReference type="InterPro" id="IPR046291">
    <property type="entry name" value="DUF6328"/>
</dbReference>
<feature type="transmembrane region" description="Helical" evidence="1">
    <location>
        <begin position="58"/>
        <end position="80"/>
    </location>
</feature>
<evidence type="ECO:0000313" key="2">
    <source>
        <dbReference type="EMBL" id="OWY28493.1"/>
    </source>
</evidence>
<dbReference type="RefSeq" id="WP_050470579.1">
    <property type="nucleotide sequence ID" value="NZ_NJGU01000007.1"/>
</dbReference>
<dbReference type="EMBL" id="NJGU01000007">
    <property type="protein sequence ID" value="OWY28493.1"/>
    <property type="molecule type" value="Genomic_DNA"/>
</dbReference>
<dbReference type="Proteomes" id="UP000197596">
    <property type="component" value="Unassembled WGS sequence"/>
</dbReference>
<feature type="transmembrane region" description="Helical" evidence="1">
    <location>
        <begin position="130"/>
        <end position="149"/>
    </location>
</feature>
<accession>A0A246WS60</accession>
<dbReference type="AlphaFoldDB" id="A0A246WS60"/>
<comment type="caution">
    <text evidence="2">The sequence shown here is derived from an EMBL/GenBank/DDBJ whole genome shotgun (WGS) entry which is preliminary data.</text>
</comment>
<evidence type="ECO:0000313" key="3">
    <source>
        <dbReference type="Proteomes" id="UP000197596"/>
    </source>
</evidence>
<keyword evidence="1" id="KW-0812">Transmembrane</keyword>
<protein>
    <recommendedName>
        <fullName evidence="4">Sodium:proton antiporter</fullName>
    </recommendedName>
</protein>
<evidence type="ECO:0000256" key="1">
    <source>
        <dbReference type="SAM" id="Phobius"/>
    </source>
</evidence>
<keyword evidence="1" id="KW-0472">Membrane</keyword>
<organism evidence="2 3">
    <name type="scientific">Herbaspirillum robiniae</name>
    <dbReference type="NCBI Taxonomy" id="2014887"/>
    <lineage>
        <taxon>Bacteria</taxon>
        <taxon>Pseudomonadati</taxon>
        <taxon>Pseudomonadota</taxon>
        <taxon>Betaproteobacteria</taxon>
        <taxon>Burkholderiales</taxon>
        <taxon>Oxalobacteraceae</taxon>
        <taxon>Herbaspirillum</taxon>
    </lineage>
</organism>
<reference evidence="2 3" key="1">
    <citation type="submission" date="2017-06" db="EMBL/GenBank/DDBJ databases">
        <title>Herbaspirillum phytohormonus sp. nov., isolated from the root nodule of Robinia pseudoacacia in lead-zinc mine.</title>
        <authorList>
            <person name="Fan M."/>
            <person name="Lin Y."/>
        </authorList>
    </citation>
    <scope>NUCLEOTIDE SEQUENCE [LARGE SCALE GENOMIC DNA]</scope>
    <source>
        <strain evidence="2 3">HZ10</strain>
    </source>
</reference>
<dbReference type="Pfam" id="PF19853">
    <property type="entry name" value="DUF6328"/>
    <property type="match status" value="1"/>
</dbReference>
<proteinExistence type="predicted"/>
<evidence type="ECO:0008006" key="4">
    <source>
        <dbReference type="Google" id="ProtNLM"/>
    </source>
</evidence>
<feature type="transmembrane region" description="Helical" evidence="1">
    <location>
        <begin position="28"/>
        <end position="46"/>
    </location>
</feature>
<name>A0A246WS60_9BURK</name>
<gene>
    <name evidence="2" type="ORF">CEJ42_14775</name>
</gene>
<keyword evidence="1" id="KW-1133">Transmembrane helix</keyword>